<reference evidence="7" key="1">
    <citation type="submission" date="2025-08" db="UniProtKB">
        <authorList>
            <consortium name="RefSeq"/>
        </authorList>
    </citation>
    <scope>IDENTIFICATION</scope>
</reference>
<accession>A0ABM1F0W8</accession>
<sequence length="101" mass="11333">MILTSDYVTGMRLVDKLENMKRNAMGNGESQCILCGDEFGILGASPTHCDDCRKAVCTKCGVDTTNSHNQPLWLCKICSEQREMWKTIGQPWFFKGNPQVT</sequence>
<organism evidence="6 7">
    <name type="scientific">Priapulus caudatus</name>
    <name type="common">Priapulid worm</name>
    <dbReference type="NCBI Taxonomy" id="37621"/>
    <lineage>
        <taxon>Eukaryota</taxon>
        <taxon>Metazoa</taxon>
        <taxon>Ecdysozoa</taxon>
        <taxon>Scalidophora</taxon>
        <taxon>Priapulida</taxon>
        <taxon>Priapulimorpha</taxon>
        <taxon>Priapulimorphida</taxon>
        <taxon>Priapulidae</taxon>
        <taxon>Priapulus</taxon>
    </lineage>
</organism>
<dbReference type="InterPro" id="IPR030541">
    <property type="entry name" value="FYVE_RBF-1"/>
</dbReference>
<keyword evidence="1" id="KW-0479">Metal-binding</keyword>
<dbReference type="RefSeq" id="XP_014678089.1">
    <property type="nucleotide sequence ID" value="XM_014822603.1"/>
</dbReference>
<dbReference type="InterPro" id="IPR011011">
    <property type="entry name" value="Znf_FYVE_PHD"/>
</dbReference>
<evidence type="ECO:0000259" key="5">
    <source>
        <dbReference type="PROSITE" id="PS50178"/>
    </source>
</evidence>
<dbReference type="PANTHER" id="PTHR45729:SF6">
    <property type="entry name" value="RABPHILIN, ISOFORM A"/>
    <property type="match status" value="1"/>
</dbReference>
<evidence type="ECO:0000256" key="4">
    <source>
        <dbReference type="PROSITE-ProRule" id="PRU00091"/>
    </source>
</evidence>
<feature type="domain" description="FYVE-type" evidence="5">
    <location>
        <begin position="26"/>
        <end position="83"/>
    </location>
</feature>
<dbReference type="Proteomes" id="UP000695022">
    <property type="component" value="Unplaced"/>
</dbReference>
<gene>
    <name evidence="7" type="primary">LOC106817893</name>
</gene>
<dbReference type="SUPFAM" id="SSF57903">
    <property type="entry name" value="FYVE/PHD zinc finger"/>
    <property type="match status" value="1"/>
</dbReference>
<evidence type="ECO:0000256" key="2">
    <source>
        <dbReference type="ARBA" id="ARBA00022771"/>
    </source>
</evidence>
<dbReference type="CDD" id="cd15746">
    <property type="entry name" value="FYVE_RP3A_like"/>
    <property type="match status" value="1"/>
</dbReference>
<evidence type="ECO:0000256" key="3">
    <source>
        <dbReference type="ARBA" id="ARBA00022833"/>
    </source>
</evidence>
<evidence type="ECO:0000313" key="6">
    <source>
        <dbReference type="Proteomes" id="UP000695022"/>
    </source>
</evidence>
<keyword evidence="3" id="KW-0862">Zinc</keyword>
<dbReference type="InterPro" id="IPR013083">
    <property type="entry name" value="Znf_RING/FYVE/PHD"/>
</dbReference>
<dbReference type="Pfam" id="PF02318">
    <property type="entry name" value="FYVE_2"/>
    <property type="match status" value="1"/>
</dbReference>
<protein>
    <submittedName>
        <fullName evidence="7">Rab effector Noc2-like</fullName>
    </submittedName>
</protein>
<dbReference type="PROSITE" id="PS50178">
    <property type="entry name" value="ZF_FYVE"/>
    <property type="match status" value="1"/>
</dbReference>
<name>A0ABM1F0W8_PRICU</name>
<dbReference type="GeneID" id="106817893"/>
<dbReference type="InterPro" id="IPR041282">
    <property type="entry name" value="FYVE_2"/>
</dbReference>
<keyword evidence="6" id="KW-1185">Reference proteome</keyword>
<dbReference type="InterPro" id="IPR043566">
    <property type="entry name" value="Rabphilin/DOC2/Noc2"/>
</dbReference>
<evidence type="ECO:0000313" key="7">
    <source>
        <dbReference type="RefSeq" id="XP_014678089.1"/>
    </source>
</evidence>
<keyword evidence="2 4" id="KW-0863">Zinc-finger</keyword>
<evidence type="ECO:0000256" key="1">
    <source>
        <dbReference type="ARBA" id="ARBA00022723"/>
    </source>
</evidence>
<dbReference type="PANTHER" id="PTHR45729">
    <property type="entry name" value="RABPHILIN, ISOFORM A"/>
    <property type="match status" value="1"/>
</dbReference>
<dbReference type="Gene3D" id="3.30.40.10">
    <property type="entry name" value="Zinc/RING finger domain, C3HC4 (zinc finger)"/>
    <property type="match status" value="1"/>
</dbReference>
<dbReference type="InterPro" id="IPR017455">
    <property type="entry name" value="Znf_FYVE-rel"/>
</dbReference>
<proteinExistence type="predicted"/>